<gene>
    <name evidence="1" type="ORF">MCOS_LOCUS332</name>
</gene>
<name>A0A0R3U1R5_MESCO</name>
<evidence type="ECO:0000313" key="2">
    <source>
        <dbReference type="Proteomes" id="UP000267029"/>
    </source>
</evidence>
<dbReference type="EMBL" id="UXSR01000026">
    <property type="protein sequence ID" value="VDD74329.1"/>
    <property type="molecule type" value="Genomic_DNA"/>
</dbReference>
<dbReference type="Proteomes" id="UP000267029">
    <property type="component" value="Unassembled WGS sequence"/>
</dbReference>
<dbReference type="AlphaFoldDB" id="A0A0R3U1R5"/>
<proteinExistence type="predicted"/>
<sequence length="90" mass="9715">MVGLRETFMMVQLQAINAKFFDLLSRPEPNRRAATLIFQCISVRAKRRLRSLSWIQLALKSTPIKGHLKETVLTAGATEGGGGGGGGASM</sequence>
<keyword evidence="2" id="KW-1185">Reference proteome</keyword>
<reference evidence="1 2" key="1">
    <citation type="submission" date="2018-10" db="EMBL/GenBank/DDBJ databases">
        <authorList>
            <consortium name="Pathogen Informatics"/>
        </authorList>
    </citation>
    <scope>NUCLEOTIDE SEQUENCE [LARGE SCALE GENOMIC DNA]</scope>
</reference>
<evidence type="ECO:0000313" key="1">
    <source>
        <dbReference type="EMBL" id="VDD74329.1"/>
    </source>
</evidence>
<protein>
    <submittedName>
        <fullName evidence="1">Uncharacterized protein</fullName>
    </submittedName>
</protein>
<organism evidence="1 2">
    <name type="scientific">Mesocestoides corti</name>
    <name type="common">Flatworm</name>
    <dbReference type="NCBI Taxonomy" id="53468"/>
    <lineage>
        <taxon>Eukaryota</taxon>
        <taxon>Metazoa</taxon>
        <taxon>Spiralia</taxon>
        <taxon>Lophotrochozoa</taxon>
        <taxon>Platyhelminthes</taxon>
        <taxon>Cestoda</taxon>
        <taxon>Eucestoda</taxon>
        <taxon>Cyclophyllidea</taxon>
        <taxon>Mesocestoididae</taxon>
        <taxon>Mesocestoides</taxon>
    </lineage>
</organism>
<accession>A0A0R3U1R5</accession>